<evidence type="ECO:0000256" key="3">
    <source>
        <dbReference type="SAM" id="MobiDB-lite"/>
    </source>
</evidence>
<dbReference type="Gene3D" id="2.40.50.40">
    <property type="match status" value="1"/>
</dbReference>
<dbReference type="SMART" id="SM00298">
    <property type="entry name" value="CHROMO"/>
    <property type="match status" value="1"/>
</dbReference>
<evidence type="ECO:0000313" key="6">
    <source>
        <dbReference type="Proteomes" id="UP000039865"/>
    </source>
</evidence>
<feature type="compositionally biased region" description="Basic and acidic residues" evidence="3">
    <location>
        <begin position="95"/>
        <end position="110"/>
    </location>
</feature>
<dbReference type="OrthoDB" id="433924at2759"/>
<sequence>MKGNQEKNKSFNSKKRSKKPKKSRPWEDDMREEERYNIDKLLDKRYNSEKGQFFYQVLWSGYGKKRTTWEPENILLEDVPDLIGSFNDDLEEIESNQRLESADNLKEKMQQKNKGGQKQKLKQNDKNSPTQKQALVVIPPKFKIKQEKSQYQLKQEKQGTQVISHKAVQKKEKQREKVSTPQNKSEQLLEVGVRTRAQYQFSKKQESKKVIIADEGQQPKVQQTLNQDLSQQQIQPVSMDKKGNLQILQDIHLKQSSIKSRLIGIGKDDCNPSLISVLLNESQQKLIDLRYLNQVPAPSVYTQISQQAIPQIDLEEISNSSNQQRQDYYPEDHINETQSSQLFGPQQQFSLQYAANEPESTGMQKIDIQDYSVLDLIWSSLVALLRSKNGIISRTRHLWLSITSHNYRYLYETASEQYLQSIQALEKQIVSRWENQPSQNTQKQKSREIFEIEWFQKITDENGQSQISTFIMEKSASYLKRNHPQFYINWLEEQLEASKQKEKDRQR</sequence>
<dbReference type="InterPro" id="IPR016197">
    <property type="entry name" value="Chromo-like_dom_sf"/>
</dbReference>
<dbReference type="PROSITE" id="PS50013">
    <property type="entry name" value="CHROMO_2"/>
    <property type="match status" value="1"/>
</dbReference>
<organism evidence="5 6">
    <name type="scientific">Stylonychia lemnae</name>
    <name type="common">Ciliate</name>
    <dbReference type="NCBI Taxonomy" id="5949"/>
    <lineage>
        <taxon>Eukaryota</taxon>
        <taxon>Sar</taxon>
        <taxon>Alveolata</taxon>
        <taxon>Ciliophora</taxon>
        <taxon>Intramacronucleata</taxon>
        <taxon>Spirotrichea</taxon>
        <taxon>Stichotrichia</taxon>
        <taxon>Sporadotrichida</taxon>
        <taxon>Oxytrichidae</taxon>
        <taxon>Stylonychinae</taxon>
        <taxon>Stylonychia</taxon>
    </lineage>
</organism>
<dbReference type="Pfam" id="PF00385">
    <property type="entry name" value="Chromo"/>
    <property type="match status" value="1"/>
</dbReference>
<dbReference type="InterPro" id="IPR023780">
    <property type="entry name" value="Chromo_domain"/>
</dbReference>
<evidence type="ECO:0000256" key="1">
    <source>
        <dbReference type="ARBA" id="ARBA00004123"/>
    </source>
</evidence>
<feature type="region of interest" description="Disordered" evidence="3">
    <location>
        <begin position="1"/>
        <end position="33"/>
    </location>
</feature>
<gene>
    <name evidence="5" type="primary">Contig9408.g10058</name>
    <name evidence="5" type="ORF">STYLEM_13780</name>
</gene>
<accession>A0A078AR69</accession>
<feature type="compositionally biased region" description="Basic and acidic residues" evidence="3">
    <location>
        <begin position="24"/>
        <end position="33"/>
    </location>
</feature>
<name>A0A078AR69_STYLE</name>
<feature type="domain" description="Chromo" evidence="4">
    <location>
        <begin position="36"/>
        <end position="98"/>
    </location>
</feature>
<keyword evidence="6" id="KW-1185">Reference proteome</keyword>
<dbReference type="SUPFAM" id="SSF54160">
    <property type="entry name" value="Chromo domain-like"/>
    <property type="match status" value="1"/>
</dbReference>
<feature type="region of interest" description="Disordered" evidence="3">
    <location>
        <begin position="94"/>
        <end position="136"/>
    </location>
</feature>
<evidence type="ECO:0000256" key="2">
    <source>
        <dbReference type="ARBA" id="ARBA00023242"/>
    </source>
</evidence>
<dbReference type="InterPro" id="IPR051219">
    <property type="entry name" value="Heterochromatin_chromo-domain"/>
</dbReference>
<evidence type="ECO:0000313" key="5">
    <source>
        <dbReference type="EMBL" id="CDW84714.1"/>
    </source>
</evidence>
<comment type="subcellular location">
    <subcellularLocation>
        <location evidence="1">Nucleus</location>
    </subcellularLocation>
</comment>
<dbReference type="PANTHER" id="PTHR22812">
    <property type="entry name" value="CHROMOBOX PROTEIN"/>
    <property type="match status" value="1"/>
</dbReference>
<evidence type="ECO:0000259" key="4">
    <source>
        <dbReference type="PROSITE" id="PS50013"/>
    </source>
</evidence>
<dbReference type="InParanoid" id="A0A078AR69"/>
<keyword evidence="2" id="KW-0539">Nucleus</keyword>
<feature type="compositionally biased region" description="Basic residues" evidence="3">
    <location>
        <begin position="12"/>
        <end position="23"/>
    </location>
</feature>
<dbReference type="InterPro" id="IPR000953">
    <property type="entry name" value="Chromo/chromo_shadow_dom"/>
</dbReference>
<feature type="region of interest" description="Disordered" evidence="3">
    <location>
        <begin position="148"/>
        <end position="183"/>
    </location>
</feature>
<feature type="compositionally biased region" description="Basic and acidic residues" evidence="3">
    <location>
        <begin position="169"/>
        <end position="178"/>
    </location>
</feature>
<proteinExistence type="predicted"/>
<feature type="compositionally biased region" description="Polar residues" evidence="3">
    <location>
        <begin position="149"/>
        <end position="163"/>
    </location>
</feature>
<dbReference type="AlphaFoldDB" id="A0A078AR69"/>
<dbReference type="GO" id="GO:0005634">
    <property type="term" value="C:nucleus"/>
    <property type="evidence" value="ECO:0007669"/>
    <property type="project" value="UniProtKB-SubCell"/>
</dbReference>
<protein>
    <recommendedName>
        <fullName evidence="4">Chromo domain-containing protein</fullName>
    </recommendedName>
</protein>
<dbReference type="CDD" id="cd00024">
    <property type="entry name" value="CD_CSD"/>
    <property type="match status" value="1"/>
</dbReference>
<reference evidence="5 6" key="1">
    <citation type="submission" date="2014-06" db="EMBL/GenBank/DDBJ databases">
        <authorList>
            <person name="Swart Estienne"/>
        </authorList>
    </citation>
    <scope>NUCLEOTIDE SEQUENCE [LARGE SCALE GENOMIC DNA]</scope>
    <source>
        <strain evidence="5 6">130c</strain>
    </source>
</reference>
<dbReference type="Proteomes" id="UP000039865">
    <property type="component" value="Unassembled WGS sequence"/>
</dbReference>
<dbReference type="EMBL" id="CCKQ01013089">
    <property type="protein sequence ID" value="CDW84714.1"/>
    <property type="molecule type" value="Genomic_DNA"/>
</dbReference>